<dbReference type="EMBL" id="JPGD01000005">
    <property type="protein sequence ID" value="KGB99493.1"/>
    <property type="molecule type" value="Genomic_DNA"/>
</dbReference>
<feature type="region of interest" description="Disordered" evidence="1">
    <location>
        <begin position="1"/>
        <end position="32"/>
    </location>
</feature>
<protein>
    <submittedName>
        <fullName evidence="2">Uncharacterized protein</fullName>
    </submittedName>
</protein>
<dbReference type="RefSeq" id="WP_034206898.1">
    <property type="nucleotide sequence ID" value="NZ_KN150854.1"/>
</dbReference>
<name>A0AA88Z300_BURCE</name>
<gene>
    <name evidence="2" type="ORF">DM43_3098</name>
</gene>
<sequence length="70" mass="7702">MNQHEISTANGTDDSAAASTGIRQLPTSNPTVANDVHRVIADDWLRGAIDGIRVMHFDDDERLRIARGLF</sequence>
<dbReference type="Proteomes" id="UP000029575">
    <property type="component" value="Unassembled WGS sequence"/>
</dbReference>
<organism evidence="2 3">
    <name type="scientific">Burkholderia cepacia</name>
    <name type="common">Pseudomonas cepacia</name>
    <dbReference type="NCBI Taxonomy" id="292"/>
    <lineage>
        <taxon>Bacteria</taxon>
        <taxon>Pseudomonadati</taxon>
        <taxon>Pseudomonadota</taxon>
        <taxon>Betaproteobacteria</taxon>
        <taxon>Burkholderiales</taxon>
        <taxon>Burkholderiaceae</taxon>
        <taxon>Burkholderia</taxon>
        <taxon>Burkholderia cepacia complex</taxon>
    </lineage>
</organism>
<accession>A0AA88Z300</accession>
<reference evidence="2 3" key="1">
    <citation type="submission" date="2014-06" db="EMBL/GenBank/DDBJ databases">
        <authorList>
            <person name="Bishop-Lilly K.A."/>
            <person name="Broomall S.M."/>
            <person name="Chain P.S."/>
            <person name="Chertkov O."/>
            <person name="Coyne S.R."/>
            <person name="Daligault H.E."/>
            <person name="Davenport K.W."/>
            <person name="Erkkila T."/>
            <person name="Frey K.G."/>
            <person name="Gibbons H.S."/>
            <person name="Gu W."/>
            <person name="Jaissle J."/>
            <person name="Johnson S.L."/>
            <person name="Koroleva G.I."/>
            <person name="Ladner J.T."/>
            <person name="Lo C.-C."/>
            <person name="Minogue T.D."/>
            <person name="Munk C."/>
            <person name="Palacios G.F."/>
            <person name="Redden C.L."/>
            <person name="Rosenzweig C.N."/>
            <person name="Scholz M.B."/>
            <person name="Teshima H."/>
            <person name="Xu Y."/>
        </authorList>
    </citation>
    <scope>NUCLEOTIDE SEQUENCE [LARGE SCALE GENOMIC DNA]</scope>
    <source>
        <strain evidence="2 3">DWS 37UF10B-2</strain>
    </source>
</reference>
<evidence type="ECO:0000313" key="2">
    <source>
        <dbReference type="EMBL" id="KGB99493.1"/>
    </source>
</evidence>
<comment type="caution">
    <text evidence="2">The sequence shown here is derived from an EMBL/GenBank/DDBJ whole genome shotgun (WGS) entry which is preliminary data.</text>
</comment>
<proteinExistence type="predicted"/>
<evidence type="ECO:0000256" key="1">
    <source>
        <dbReference type="SAM" id="MobiDB-lite"/>
    </source>
</evidence>
<dbReference type="AlphaFoldDB" id="A0AA88Z300"/>
<evidence type="ECO:0000313" key="3">
    <source>
        <dbReference type="Proteomes" id="UP000029575"/>
    </source>
</evidence>